<name>A0ACC2MDB4_PERAE</name>
<evidence type="ECO:0000313" key="2">
    <source>
        <dbReference type="Proteomes" id="UP001234297"/>
    </source>
</evidence>
<organism evidence="1 2">
    <name type="scientific">Persea americana</name>
    <name type="common">Avocado</name>
    <dbReference type="NCBI Taxonomy" id="3435"/>
    <lineage>
        <taxon>Eukaryota</taxon>
        <taxon>Viridiplantae</taxon>
        <taxon>Streptophyta</taxon>
        <taxon>Embryophyta</taxon>
        <taxon>Tracheophyta</taxon>
        <taxon>Spermatophyta</taxon>
        <taxon>Magnoliopsida</taxon>
        <taxon>Magnoliidae</taxon>
        <taxon>Laurales</taxon>
        <taxon>Lauraceae</taxon>
        <taxon>Persea</taxon>
    </lineage>
</organism>
<proteinExistence type="predicted"/>
<sequence>MRYNRAQIPDLKIENPIPSPVSYVHKHNQKPKPLSDPNCPQSNLSYPSVSDLRKHDDGHRSDHDDRALTSLTICAQSVPRCARSSRFTNVLEPTAVVCMHVEGKPCLSLS</sequence>
<reference evidence="1 2" key="1">
    <citation type="journal article" date="2022" name="Hortic Res">
        <title>A haplotype resolved chromosomal level avocado genome allows analysis of novel avocado genes.</title>
        <authorList>
            <person name="Nath O."/>
            <person name="Fletcher S.J."/>
            <person name="Hayward A."/>
            <person name="Shaw L.M."/>
            <person name="Masouleh A.K."/>
            <person name="Furtado A."/>
            <person name="Henry R.J."/>
            <person name="Mitter N."/>
        </authorList>
    </citation>
    <scope>NUCLEOTIDE SEQUENCE [LARGE SCALE GENOMIC DNA]</scope>
    <source>
        <strain evidence="2">cv. Hass</strain>
    </source>
</reference>
<gene>
    <name evidence="1" type="ORF">MRB53_005420</name>
</gene>
<accession>A0ACC2MDB4</accession>
<dbReference type="Proteomes" id="UP001234297">
    <property type="component" value="Chromosome 2"/>
</dbReference>
<dbReference type="EMBL" id="CM056810">
    <property type="protein sequence ID" value="KAJ8643672.1"/>
    <property type="molecule type" value="Genomic_DNA"/>
</dbReference>
<comment type="caution">
    <text evidence="1">The sequence shown here is derived from an EMBL/GenBank/DDBJ whole genome shotgun (WGS) entry which is preliminary data.</text>
</comment>
<protein>
    <submittedName>
        <fullName evidence="1">Uncharacterized protein</fullName>
    </submittedName>
</protein>
<evidence type="ECO:0000313" key="1">
    <source>
        <dbReference type="EMBL" id="KAJ8643672.1"/>
    </source>
</evidence>
<keyword evidence="2" id="KW-1185">Reference proteome</keyword>